<evidence type="ECO:0000313" key="3">
    <source>
        <dbReference type="Proteomes" id="UP000006753"/>
    </source>
</evidence>
<evidence type="ECO:0000313" key="2">
    <source>
        <dbReference type="EMBL" id="EKD15686.1"/>
    </source>
</evidence>
<feature type="compositionally biased region" description="Polar residues" evidence="1">
    <location>
        <begin position="181"/>
        <end position="199"/>
    </location>
</feature>
<dbReference type="GeneID" id="18762249"/>
<feature type="compositionally biased region" description="Low complexity" evidence="1">
    <location>
        <begin position="287"/>
        <end position="299"/>
    </location>
</feature>
<feature type="compositionally biased region" description="Basic residues" evidence="1">
    <location>
        <begin position="371"/>
        <end position="381"/>
    </location>
</feature>
<dbReference type="HOGENOM" id="CLU_690934_0_0_1"/>
<dbReference type="OrthoDB" id="3565304at2759"/>
<protein>
    <submittedName>
        <fullName evidence="2">Uncharacterized protein</fullName>
    </submittedName>
</protein>
<dbReference type="KEGG" id="mbe:MBM_06314"/>
<dbReference type="RefSeq" id="XP_007294203.1">
    <property type="nucleotide sequence ID" value="XM_007294141.1"/>
</dbReference>
<dbReference type="InParanoid" id="K1WRN7"/>
<feature type="compositionally biased region" description="Polar residues" evidence="1">
    <location>
        <begin position="119"/>
        <end position="132"/>
    </location>
</feature>
<dbReference type="EMBL" id="JH921441">
    <property type="protein sequence ID" value="EKD15686.1"/>
    <property type="molecule type" value="Genomic_DNA"/>
</dbReference>
<name>K1WRN7_MARBU</name>
<gene>
    <name evidence="2" type="ORF">MBM_06314</name>
</gene>
<feature type="compositionally biased region" description="Acidic residues" evidence="1">
    <location>
        <begin position="97"/>
        <end position="113"/>
    </location>
</feature>
<feature type="compositionally biased region" description="Acidic residues" evidence="1">
    <location>
        <begin position="317"/>
        <end position="333"/>
    </location>
</feature>
<feature type="region of interest" description="Disordered" evidence="1">
    <location>
        <begin position="347"/>
        <end position="387"/>
    </location>
</feature>
<feature type="compositionally biased region" description="Basic residues" evidence="1">
    <location>
        <begin position="163"/>
        <end position="180"/>
    </location>
</feature>
<dbReference type="Proteomes" id="UP000006753">
    <property type="component" value="Unassembled WGS sequence"/>
</dbReference>
<sequence>MKVSPLLTEFFAQSTIDKDNMTLPRRESCGWLLSPPVTATFSKKQVGNQHRSLQFGVDDTMESIKAKRRRRATAWQVSSDDSPYRDSMFSDGLKDDGDGDDGDNGDDDDDWVMEDIFKPTTSGTGNSHSSYGSATSQVEEEVWDANIESPSPEPFYKANARSIRARSQGHVRSHGFHRRLPSQTQRSLVESESFSQLQRTPAIRSARRHSPAYIEPFPPPLAIPKVKRPAPPPFAPSKSQSSNDVPTKWHSWPPQAAPPVPRTQVRARANPSSSTRAAPGYKPPHVPAVHSAPPSSSRFPPSPEHDLMTFSETSAFSDDDDDDDDNDHDAADDDACPFVLAMKKLQLSHGKSGTHGAAGEREKLPAEITGKKKTTPRRSFRRTLTSLESFIKKRKGGTL</sequence>
<dbReference type="AlphaFoldDB" id="K1WRN7"/>
<accession>K1WRN7</accession>
<organism evidence="2 3">
    <name type="scientific">Marssonina brunnea f. sp. multigermtubi (strain MB_m1)</name>
    <name type="common">Marssonina leaf spot fungus</name>
    <dbReference type="NCBI Taxonomy" id="1072389"/>
    <lineage>
        <taxon>Eukaryota</taxon>
        <taxon>Fungi</taxon>
        <taxon>Dikarya</taxon>
        <taxon>Ascomycota</taxon>
        <taxon>Pezizomycotina</taxon>
        <taxon>Leotiomycetes</taxon>
        <taxon>Helotiales</taxon>
        <taxon>Drepanopezizaceae</taxon>
        <taxon>Drepanopeziza</taxon>
    </lineage>
</organism>
<feature type="region of interest" description="Disordered" evidence="1">
    <location>
        <begin position="67"/>
        <end position="132"/>
    </location>
</feature>
<reference evidence="2 3" key="1">
    <citation type="journal article" date="2012" name="BMC Genomics">
        <title>Sequencing the genome of Marssonina brunnea reveals fungus-poplar co-evolution.</title>
        <authorList>
            <person name="Zhu S."/>
            <person name="Cao Y.-Z."/>
            <person name="Jiang C."/>
            <person name="Tan B.-Y."/>
            <person name="Wang Z."/>
            <person name="Feng S."/>
            <person name="Zhang L."/>
            <person name="Su X.-H."/>
            <person name="Brejova B."/>
            <person name="Vinar T."/>
            <person name="Xu M."/>
            <person name="Wang M.-X."/>
            <person name="Zhang S.-G."/>
            <person name="Huang M.-R."/>
            <person name="Wu R."/>
            <person name="Zhou Y."/>
        </authorList>
    </citation>
    <scope>NUCLEOTIDE SEQUENCE [LARGE SCALE GENOMIC DNA]</scope>
    <source>
        <strain evidence="2 3">MB_m1</strain>
    </source>
</reference>
<proteinExistence type="predicted"/>
<feature type="region of interest" description="Disordered" evidence="1">
    <location>
        <begin position="163"/>
        <end position="333"/>
    </location>
</feature>
<evidence type="ECO:0000256" key="1">
    <source>
        <dbReference type="SAM" id="MobiDB-lite"/>
    </source>
</evidence>
<keyword evidence="3" id="KW-1185">Reference proteome</keyword>